<dbReference type="SUPFAM" id="SSF56436">
    <property type="entry name" value="C-type lectin-like"/>
    <property type="match status" value="1"/>
</dbReference>
<protein>
    <submittedName>
        <fullName evidence="2">Formylglycine-generating enzyme family protein</fullName>
    </submittedName>
</protein>
<reference evidence="2 3" key="1">
    <citation type="journal article" date="2020" name="ISME J.">
        <title>Comparative genomics reveals insights into cyanobacterial evolution and habitat adaptation.</title>
        <authorList>
            <person name="Chen M.Y."/>
            <person name="Teng W.K."/>
            <person name="Zhao L."/>
            <person name="Hu C.X."/>
            <person name="Zhou Y.K."/>
            <person name="Han B.P."/>
            <person name="Song L.R."/>
            <person name="Shu W.S."/>
        </authorList>
    </citation>
    <scope>NUCLEOTIDE SEQUENCE [LARGE SCALE GENOMIC DNA]</scope>
    <source>
        <strain evidence="2 3">FACHB-1050</strain>
    </source>
</reference>
<dbReference type="EMBL" id="JACJQY010000052">
    <property type="protein sequence ID" value="MBD2319462.1"/>
    <property type="molecule type" value="Genomic_DNA"/>
</dbReference>
<feature type="domain" description="Sulfatase-modifying factor enzyme-like" evidence="1">
    <location>
        <begin position="27"/>
        <end position="263"/>
    </location>
</feature>
<dbReference type="InterPro" id="IPR005532">
    <property type="entry name" value="SUMF_dom"/>
</dbReference>
<organism evidence="2 3">
    <name type="scientific">Phormidium tenue FACHB-1050</name>
    <dbReference type="NCBI Taxonomy" id="2692857"/>
    <lineage>
        <taxon>Bacteria</taxon>
        <taxon>Bacillati</taxon>
        <taxon>Cyanobacteriota</taxon>
        <taxon>Cyanophyceae</taxon>
        <taxon>Oscillatoriophycideae</taxon>
        <taxon>Oscillatoriales</taxon>
        <taxon>Oscillatoriaceae</taxon>
        <taxon>Phormidium</taxon>
    </lineage>
</organism>
<name>A0ABR8CHE5_9CYAN</name>
<sequence>MATLTIQKEQRTAQYFREKLGNEIELDMILVHGGDFLMGSPDTEEDRSDDESPQHPVTVKSFFLGRYPVTQEQWRIVAETYKQVNIELNPDPSRFKGAMHPVEQVSWYEAQEYCDRLAKKTKRSYRLPTESEWEYACRAGTTTPFYFGNTISTELANYDGNYTYANGVKCEYRNETTLVDHFDIANAWGLCDMHGNVYEWCQDHWQDNYEGAPEDGSAWLTDNSEANRVIRGGSWDSNPRGCRSAFRYIDDPVDRFNYLGFRVSCSAPATLQPPTDQS</sequence>
<evidence type="ECO:0000313" key="2">
    <source>
        <dbReference type="EMBL" id="MBD2319462.1"/>
    </source>
</evidence>
<accession>A0ABR8CHE5</accession>
<dbReference type="RefSeq" id="WP_190581495.1">
    <property type="nucleotide sequence ID" value="NZ_CAWPQU010000048.1"/>
</dbReference>
<dbReference type="Pfam" id="PF03781">
    <property type="entry name" value="FGE-sulfatase"/>
    <property type="match status" value="1"/>
</dbReference>
<dbReference type="InterPro" id="IPR042095">
    <property type="entry name" value="SUMF_sf"/>
</dbReference>
<comment type="caution">
    <text evidence="2">The sequence shown here is derived from an EMBL/GenBank/DDBJ whole genome shotgun (WGS) entry which is preliminary data.</text>
</comment>
<dbReference type="PANTHER" id="PTHR23150:SF19">
    <property type="entry name" value="FORMYLGLYCINE-GENERATING ENZYME"/>
    <property type="match status" value="1"/>
</dbReference>
<evidence type="ECO:0000259" key="1">
    <source>
        <dbReference type="Pfam" id="PF03781"/>
    </source>
</evidence>
<dbReference type="Gene3D" id="3.90.1580.10">
    <property type="entry name" value="paralog of FGE (formylglycine-generating enzyme)"/>
    <property type="match status" value="1"/>
</dbReference>
<dbReference type="PANTHER" id="PTHR23150">
    <property type="entry name" value="SULFATASE MODIFYING FACTOR 1, 2"/>
    <property type="match status" value="1"/>
</dbReference>
<gene>
    <name evidence="2" type="ORF">H6G05_21810</name>
</gene>
<keyword evidence="3" id="KW-1185">Reference proteome</keyword>
<dbReference type="Proteomes" id="UP000618445">
    <property type="component" value="Unassembled WGS sequence"/>
</dbReference>
<dbReference type="InterPro" id="IPR016187">
    <property type="entry name" value="CTDL_fold"/>
</dbReference>
<evidence type="ECO:0000313" key="3">
    <source>
        <dbReference type="Proteomes" id="UP000618445"/>
    </source>
</evidence>
<proteinExistence type="predicted"/>
<dbReference type="InterPro" id="IPR051043">
    <property type="entry name" value="Sulfatase_Mod_Factor_Kinase"/>
</dbReference>